<accession>A0A392T9H7</accession>
<keyword evidence="2" id="KW-1185">Reference proteome</keyword>
<evidence type="ECO:0000313" key="2">
    <source>
        <dbReference type="Proteomes" id="UP000265520"/>
    </source>
</evidence>
<sequence>FHRKIAEDLRHDRFRHRVCRFG</sequence>
<comment type="caution">
    <text evidence="1">The sequence shown here is derived from an EMBL/GenBank/DDBJ whole genome shotgun (WGS) entry which is preliminary data.</text>
</comment>
<organism evidence="1 2">
    <name type="scientific">Trifolium medium</name>
    <dbReference type="NCBI Taxonomy" id="97028"/>
    <lineage>
        <taxon>Eukaryota</taxon>
        <taxon>Viridiplantae</taxon>
        <taxon>Streptophyta</taxon>
        <taxon>Embryophyta</taxon>
        <taxon>Tracheophyta</taxon>
        <taxon>Spermatophyta</taxon>
        <taxon>Magnoliopsida</taxon>
        <taxon>eudicotyledons</taxon>
        <taxon>Gunneridae</taxon>
        <taxon>Pentapetalae</taxon>
        <taxon>rosids</taxon>
        <taxon>fabids</taxon>
        <taxon>Fabales</taxon>
        <taxon>Fabaceae</taxon>
        <taxon>Papilionoideae</taxon>
        <taxon>50 kb inversion clade</taxon>
        <taxon>NPAAA clade</taxon>
        <taxon>Hologalegina</taxon>
        <taxon>IRL clade</taxon>
        <taxon>Trifolieae</taxon>
        <taxon>Trifolium</taxon>
    </lineage>
</organism>
<dbReference type="Proteomes" id="UP000265520">
    <property type="component" value="Unassembled WGS sequence"/>
</dbReference>
<reference evidence="1 2" key="1">
    <citation type="journal article" date="2018" name="Front. Plant Sci.">
        <title>Red Clover (Trifolium pratense) and Zigzag Clover (T. medium) - A Picture of Genomic Similarities and Differences.</title>
        <authorList>
            <person name="Dluhosova J."/>
            <person name="Istvanek J."/>
            <person name="Nedelnik J."/>
            <person name="Repkova J."/>
        </authorList>
    </citation>
    <scope>NUCLEOTIDE SEQUENCE [LARGE SCALE GENOMIC DNA]</scope>
    <source>
        <strain evidence="2">cv. 10/8</strain>
        <tissue evidence="1">Leaf</tissue>
    </source>
</reference>
<protein>
    <submittedName>
        <fullName evidence="1">Uncharacterized protein</fullName>
    </submittedName>
</protein>
<proteinExistence type="predicted"/>
<name>A0A392T9H7_9FABA</name>
<dbReference type="EMBL" id="LXQA010533105">
    <property type="protein sequence ID" value="MCI57678.1"/>
    <property type="molecule type" value="Genomic_DNA"/>
</dbReference>
<dbReference type="AlphaFoldDB" id="A0A392T9H7"/>
<feature type="non-terminal residue" evidence="1">
    <location>
        <position position="1"/>
    </location>
</feature>
<evidence type="ECO:0000313" key="1">
    <source>
        <dbReference type="EMBL" id="MCI57678.1"/>
    </source>
</evidence>